<dbReference type="Proteomes" id="UP000278149">
    <property type="component" value="Unassembled WGS sequence"/>
</dbReference>
<protein>
    <submittedName>
        <fullName evidence="1">Uncharacterized protein</fullName>
    </submittedName>
</protein>
<dbReference type="AlphaFoldDB" id="A0A3R9PRY1"/>
<gene>
    <name evidence="1" type="ORF">D9Q81_02090</name>
</gene>
<organism evidence="1 2">
    <name type="scientific">Candidatus Korarchaeum cryptofilum</name>
    <dbReference type="NCBI Taxonomy" id="498846"/>
    <lineage>
        <taxon>Archaea</taxon>
        <taxon>Thermoproteota</taxon>
        <taxon>Candidatus Korarchaeia</taxon>
        <taxon>Candidatus Korarchaeales</taxon>
        <taxon>Candidatus Korarchaeaceae</taxon>
        <taxon>Candidatus Korarchaeum</taxon>
    </lineage>
</organism>
<dbReference type="RefSeq" id="WP_125740895.1">
    <property type="nucleotide sequence ID" value="NZ_RCOR01000014.1"/>
</dbReference>
<proteinExistence type="predicted"/>
<sequence length="76" mass="8799">MRASHSQAVCLEPDDVDEILRRLYDALNLIIRAKEIVDDEGYWLIYEAEGLISSVYTMIKVKFPPELWLSEGIEID</sequence>
<name>A0A3R9PRY1_9CREN</name>
<evidence type="ECO:0000313" key="1">
    <source>
        <dbReference type="EMBL" id="RSN70117.1"/>
    </source>
</evidence>
<accession>A0A3R9PRY1</accession>
<comment type="caution">
    <text evidence="1">The sequence shown here is derived from an EMBL/GenBank/DDBJ whole genome shotgun (WGS) entry which is preliminary data.</text>
</comment>
<evidence type="ECO:0000313" key="2">
    <source>
        <dbReference type="Proteomes" id="UP000278149"/>
    </source>
</evidence>
<dbReference type="EMBL" id="RCOR01000014">
    <property type="protein sequence ID" value="RSN70117.1"/>
    <property type="molecule type" value="Genomic_DNA"/>
</dbReference>
<reference evidence="1 2" key="1">
    <citation type="submission" date="2018-10" db="EMBL/GenBank/DDBJ databases">
        <title>Co-occurring genomic capacity for anaerobic methane metabolism and dissimilatory sulfite reduction discovered in the Korarchaeota.</title>
        <authorList>
            <person name="Mckay L.J."/>
            <person name="Dlakic M."/>
            <person name="Fields M.W."/>
            <person name="Delmont T.O."/>
            <person name="Eren A.M."/>
            <person name="Jay Z.J."/>
            <person name="Klingelsmith K.B."/>
            <person name="Rusch D.B."/>
            <person name="Inskeep W.P."/>
        </authorList>
    </citation>
    <scope>NUCLEOTIDE SEQUENCE [LARGE SCALE GENOMIC DNA]</scope>
    <source>
        <strain evidence="1 2">WS</strain>
    </source>
</reference>